<keyword evidence="5" id="KW-1185">Reference proteome</keyword>
<dbReference type="Pfam" id="PF20736">
    <property type="entry name" value="Glyco_hydro127M"/>
    <property type="match status" value="1"/>
</dbReference>
<evidence type="ECO:0000259" key="3">
    <source>
        <dbReference type="Pfam" id="PF20736"/>
    </source>
</evidence>
<dbReference type="InterPro" id="IPR046544">
    <property type="entry name" value="GH146_SB_dom"/>
</dbReference>
<evidence type="ECO:0000259" key="1">
    <source>
        <dbReference type="Pfam" id="PF07944"/>
    </source>
</evidence>
<dbReference type="GO" id="GO:0016787">
    <property type="term" value="F:hydrolase activity"/>
    <property type="evidence" value="ECO:0007669"/>
    <property type="project" value="UniProtKB-KW"/>
</dbReference>
<feature type="domain" description="Glycoside hydrolase GH146 substrate-binding" evidence="2">
    <location>
        <begin position="651"/>
        <end position="784"/>
    </location>
</feature>
<protein>
    <submittedName>
        <fullName evidence="4">Glycoside hydrolase family 127 protein</fullName>
    </submittedName>
</protein>
<evidence type="ECO:0000259" key="2">
    <source>
        <dbReference type="Pfam" id="PF20620"/>
    </source>
</evidence>
<dbReference type="InterPro" id="IPR049046">
    <property type="entry name" value="Beta-AFase-like_GH127_middle"/>
</dbReference>
<dbReference type="RefSeq" id="WP_217791203.1">
    <property type="nucleotide sequence ID" value="NZ_JAHSPG010000006.1"/>
</dbReference>
<accession>A0A9E2W849</accession>
<dbReference type="Pfam" id="PF20620">
    <property type="entry name" value="DUF6805"/>
    <property type="match status" value="1"/>
</dbReference>
<dbReference type="EMBL" id="JAHSPG010000006">
    <property type="protein sequence ID" value="MBV4357557.1"/>
    <property type="molecule type" value="Genomic_DNA"/>
</dbReference>
<dbReference type="Proteomes" id="UP000812270">
    <property type="component" value="Unassembled WGS sequence"/>
</dbReference>
<dbReference type="PANTHER" id="PTHR31151:SF0">
    <property type="entry name" value="PROLINE-TRNA LIGASE (DUF1680)"/>
    <property type="match status" value="1"/>
</dbReference>
<feature type="domain" description="Non-reducing end beta-L-arabinofuranosidase-like GH127 catalytic" evidence="1">
    <location>
        <begin position="48"/>
        <end position="430"/>
    </location>
</feature>
<reference evidence="4" key="1">
    <citation type="submission" date="2021-06" db="EMBL/GenBank/DDBJ databases">
        <authorList>
            <person name="Huq M.A."/>
        </authorList>
    </citation>
    <scope>NUCLEOTIDE SEQUENCE</scope>
    <source>
        <strain evidence="4">MAH-26</strain>
    </source>
</reference>
<name>A0A9E2W849_9BACT</name>
<keyword evidence="4" id="KW-0378">Hydrolase</keyword>
<organism evidence="4 5">
    <name type="scientific">Pinibacter aurantiacus</name>
    <dbReference type="NCBI Taxonomy" id="2851599"/>
    <lineage>
        <taxon>Bacteria</taxon>
        <taxon>Pseudomonadati</taxon>
        <taxon>Bacteroidota</taxon>
        <taxon>Chitinophagia</taxon>
        <taxon>Chitinophagales</taxon>
        <taxon>Chitinophagaceae</taxon>
        <taxon>Pinibacter</taxon>
    </lineage>
</organism>
<sequence>MKKILLTIAGSAFLIGGFAQSYLPERSNAKLKVKNVIPLKAYAFNLKDVTLSDSGPFKHAMDIDANYMLSLEPARLLNRFYKNASIAPTDSAYGGWESEGLSGHTLGHYLSACSMMYATTKDMRFKKIADHIVQELAKCQSARKTGYVGAIPNEDSIFNRIKRGEIKSGGFDLNGGWSPWYTVHKVMAGLVDAYMYCDNAQALEVVKKMADWTGDIVNPLTDEQRQRMLKCEYGGMNDVLAMIYAITGDKKYLTLSYKFYDDFIMQPLAENKPDPIAGKHSNTNIPKALGSARQYELTSNAGDMTIAKRYWDITVDHHTYVNGGNGNYEYLGAPDKLNDALSDNTAESCCAYNMLKLSGHLFTWQPQSKLADYMERTLYNDILASQNPIDAMMLYFEPLRMGSKKQFSDSFNTFTCCVGSGMENHAKYAENIYFESADGNSLYVNLFIPSTLNWKAKQLTISQQSNYPEANNITLAIGGVANKNIALLVRKPWWTNKGYTVKINGQASSLFKETDGYIAIKRTWKKGDKVELTYPMELYTESMPDNKNRIAILYGPVLLAGNLGDTMPDPVYGTPVLMTDNRNVAQWAVADDNAPLVFRMKGVGKPFDVTLSPFYKNIDNYYSVYWDFFTNAEWSARAAEYEAEKKRQKEIEANTIDVMRLGEMQPERDHNLKASEFSYASDAFGKTGREARKNGFFSFDMKVEPGSKNALLCTYIGDDKNRLFDILIDDVKIASQELKGGTPGKFFDVEYPIPAELIAGKTKVVVKIQGKEDKTAGRMFGCRVIRKS</sequence>
<comment type="caution">
    <text evidence="4">The sequence shown here is derived from an EMBL/GenBank/DDBJ whole genome shotgun (WGS) entry which is preliminary data.</text>
</comment>
<dbReference type="Pfam" id="PF07944">
    <property type="entry name" value="Beta-AFase-like_GH127_cat"/>
    <property type="match status" value="1"/>
</dbReference>
<dbReference type="AlphaFoldDB" id="A0A9E2W849"/>
<evidence type="ECO:0000313" key="5">
    <source>
        <dbReference type="Proteomes" id="UP000812270"/>
    </source>
</evidence>
<dbReference type="PANTHER" id="PTHR31151">
    <property type="entry name" value="PROLINE-TRNA LIGASE (DUF1680)"/>
    <property type="match status" value="1"/>
</dbReference>
<evidence type="ECO:0000313" key="4">
    <source>
        <dbReference type="EMBL" id="MBV4357557.1"/>
    </source>
</evidence>
<feature type="domain" description="Non-reducing end beta-L-arabinofuranosidase-like GH127 middle" evidence="3">
    <location>
        <begin position="442"/>
        <end position="536"/>
    </location>
</feature>
<proteinExistence type="predicted"/>
<gene>
    <name evidence="4" type="ORF">KTO63_10390</name>
</gene>
<dbReference type="InterPro" id="IPR012878">
    <property type="entry name" value="Beta-AFase-like_GH127_cat"/>
</dbReference>